<dbReference type="PANTHER" id="PTHR42954:SF2">
    <property type="entry name" value="FE(2+) TRANSPORT PROTEIN A"/>
    <property type="match status" value="1"/>
</dbReference>
<dbReference type="STRING" id="536979.SAMN04488055_4203"/>
<gene>
    <name evidence="3" type="ORF">SAMN04488055_4203</name>
</gene>
<protein>
    <submittedName>
        <fullName evidence="3">Ferrous iron transport protein A</fullName>
    </submittedName>
</protein>
<reference evidence="3 4" key="1">
    <citation type="submission" date="2016-11" db="EMBL/GenBank/DDBJ databases">
        <authorList>
            <person name="Jaros S."/>
            <person name="Januszkiewicz K."/>
            <person name="Wedrychowicz H."/>
        </authorList>
    </citation>
    <scope>NUCLEOTIDE SEQUENCE [LARGE SCALE GENOMIC DNA]</scope>
    <source>
        <strain evidence="3 4">DSM 24787</strain>
    </source>
</reference>
<evidence type="ECO:0000256" key="1">
    <source>
        <dbReference type="ARBA" id="ARBA00023004"/>
    </source>
</evidence>
<dbReference type="OrthoDB" id="9811076at2"/>
<name>A0A1N6JNI1_9BACT</name>
<organism evidence="3 4">
    <name type="scientific">Chitinophaga niabensis</name>
    <dbReference type="NCBI Taxonomy" id="536979"/>
    <lineage>
        <taxon>Bacteria</taxon>
        <taxon>Pseudomonadati</taxon>
        <taxon>Bacteroidota</taxon>
        <taxon>Chitinophagia</taxon>
        <taxon>Chitinophagales</taxon>
        <taxon>Chitinophagaceae</taxon>
        <taxon>Chitinophaga</taxon>
    </lineage>
</organism>
<dbReference type="Gene3D" id="2.30.30.90">
    <property type="match status" value="1"/>
</dbReference>
<dbReference type="Pfam" id="PF04023">
    <property type="entry name" value="FeoA"/>
    <property type="match status" value="1"/>
</dbReference>
<evidence type="ECO:0000259" key="2">
    <source>
        <dbReference type="SMART" id="SM00899"/>
    </source>
</evidence>
<sequence length="76" mass="8397">MIKLSSLTLGKSAVIRDFEKSDIHIKLMEMGCVPGETVKVEKIAPMGDPICIIVAGYNLSLRKTEADHIWVEEIAI</sequence>
<dbReference type="InterPro" id="IPR052713">
    <property type="entry name" value="FeoA"/>
</dbReference>
<dbReference type="GO" id="GO:0046914">
    <property type="term" value="F:transition metal ion binding"/>
    <property type="evidence" value="ECO:0007669"/>
    <property type="project" value="InterPro"/>
</dbReference>
<keyword evidence="1" id="KW-0408">Iron</keyword>
<proteinExistence type="predicted"/>
<dbReference type="InterPro" id="IPR007167">
    <property type="entry name" value="Fe-transptr_FeoA-like"/>
</dbReference>
<dbReference type="PANTHER" id="PTHR42954">
    <property type="entry name" value="FE(2+) TRANSPORT PROTEIN A"/>
    <property type="match status" value="1"/>
</dbReference>
<accession>A0A1N6JNI1</accession>
<evidence type="ECO:0000313" key="4">
    <source>
        <dbReference type="Proteomes" id="UP000185003"/>
    </source>
</evidence>
<dbReference type="Proteomes" id="UP000185003">
    <property type="component" value="Unassembled WGS sequence"/>
</dbReference>
<keyword evidence="4" id="KW-1185">Reference proteome</keyword>
<evidence type="ECO:0000313" key="3">
    <source>
        <dbReference type="EMBL" id="SIO45793.1"/>
    </source>
</evidence>
<dbReference type="SUPFAM" id="SSF50037">
    <property type="entry name" value="C-terminal domain of transcriptional repressors"/>
    <property type="match status" value="1"/>
</dbReference>
<dbReference type="EMBL" id="FSRA01000002">
    <property type="protein sequence ID" value="SIO45793.1"/>
    <property type="molecule type" value="Genomic_DNA"/>
</dbReference>
<dbReference type="AlphaFoldDB" id="A0A1N6JNI1"/>
<feature type="domain" description="Ferrous iron transporter FeoA-like" evidence="2">
    <location>
        <begin position="2"/>
        <end position="73"/>
    </location>
</feature>
<dbReference type="InterPro" id="IPR008988">
    <property type="entry name" value="Transcriptional_repressor_C"/>
</dbReference>
<dbReference type="SMART" id="SM00899">
    <property type="entry name" value="FeoA"/>
    <property type="match status" value="1"/>
</dbReference>
<dbReference type="InterPro" id="IPR038157">
    <property type="entry name" value="FeoA_core_dom"/>
</dbReference>
<dbReference type="RefSeq" id="WP_074241570.1">
    <property type="nucleotide sequence ID" value="NZ_CP154260.1"/>
</dbReference>